<comment type="caution">
    <text evidence="1">The sequence shown here is derived from an EMBL/GenBank/DDBJ whole genome shotgun (WGS) entry which is preliminary data.</text>
</comment>
<dbReference type="Proteomes" id="UP001234602">
    <property type="component" value="Unassembled WGS sequence"/>
</dbReference>
<sequence>MGTIRDRYIHPVTKELRIQKKDSSFEYIQFGEIINAIVEDNESPSLY</sequence>
<protein>
    <submittedName>
        <fullName evidence="1">Uncharacterized protein</fullName>
    </submittedName>
</protein>
<dbReference type="AlphaFoldDB" id="A0AAW7IJT4"/>
<evidence type="ECO:0000313" key="2">
    <source>
        <dbReference type="Proteomes" id="UP001234602"/>
    </source>
</evidence>
<organism evidence="1 2">
    <name type="scientific">Peribacillus simplex</name>
    <dbReference type="NCBI Taxonomy" id="1478"/>
    <lineage>
        <taxon>Bacteria</taxon>
        <taxon>Bacillati</taxon>
        <taxon>Bacillota</taxon>
        <taxon>Bacilli</taxon>
        <taxon>Bacillales</taxon>
        <taxon>Bacillaceae</taxon>
        <taxon>Peribacillus</taxon>
    </lineage>
</organism>
<dbReference type="RefSeq" id="WP_289320641.1">
    <property type="nucleotide sequence ID" value="NZ_JAUCEY010000008.1"/>
</dbReference>
<dbReference type="EMBL" id="JAUCEY010000008">
    <property type="protein sequence ID" value="MDM5454297.1"/>
    <property type="molecule type" value="Genomic_DNA"/>
</dbReference>
<proteinExistence type="predicted"/>
<reference evidence="1" key="1">
    <citation type="submission" date="2023-06" db="EMBL/GenBank/DDBJ databases">
        <title>Comparative genomics of Bacillaceae isolates and their secondary metabolite potential.</title>
        <authorList>
            <person name="Song L."/>
            <person name="Nielsen L.J."/>
            <person name="Mohite O."/>
            <person name="Xu X."/>
            <person name="Weber T."/>
            <person name="Kovacs A.T."/>
        </authorList>
    </citation>
    <scope>NUCLEOTIDE SEQUENCE</scope>
    <source>
        <strain evidence="1">D8_B_37</strain>
    </source>
</reference>
<accession>A0AAW7IJT4</accession>
<name>A0AAW7IJT4_9BACI</name>
<evidence type="ECO:0000313" key="1">
    <source>
        <dbReference type="EMBL" id="MDM5454297.1"/>
    </source>
</evidence>
<gene>
    <name evidence="1" type="ORF">QUF89_19425</name>
</gene>